<dbReference type="HOGENOM" id="CLU_1407554_0_0_3"/>
<evidence type="ECO:0000313" key="1">
    <source>
        <dbReference type="EMBL" id="ABM77310.1"/>
    </source>
</evidence>
<reference evidence="1 2" key="1">
    <citation type="journal article" date="2007" name="PLoS Genet.">
        <title>Patterns and implications of gene gain and loss in the evolution of Prochlorococcus.</title>
        <authorList>
            <person name="Kettler G.C."/>
            <person name="Martiny A.C."/>
            <person name="Huang K."/>
            <person name="Zucker J."/>
            <person name="Coleman M.L."/>
            <person name="Rodrigue S."/>
            <person name="Chen F."/>
            <person name="Lapidus A."/>
            <person name="Ferriera S."/>
            <person name="Johnson J."/>
            <person name="Steglich C."/>
            <person name="Church G.M."/>
            <person name="Richardson P."/>
            <person name="Chisholm S.W."/>
        </authorList>
    </citation>
    <scope>NUCLEOTIDE SEQUENCE [LARGE SCALE GENOMIC DNA]</scope>
    <source>
        <strain evidence="1 2">MIT 9303</strain>
    </source>
</reference>
<sequence length="198" mass="22648">MKTARGQGHLFPNQVLSTGLTPRQELILSRDLLQNWQRRIQGHQADLFQGEPDIARQSSLFGSDHETVIDQLKPLQLTPLPLSFWRWPNSPHHGPAVYLVMDRPADLTTPLLLYVGETIAADRRWKGEHDCKAYLAAYAEALAKAGLPSQLSIRFWSDVPESTKARRQLEQQLIQRWLPPFNKETRARWSTPFTAECS</sequence>
<dbReference type="EMBL" id="CP000554">
    <property type="protein sequence ID" value="ABM77310.1"/>
    <property type="molecule type" value="Genomic_DNA"/>
</dbReference>
<organism evidence="1 2">
    <name type="scientific">Prochlorococcus marinus (strain MIT 9303)</name>
    <dbReference type="NCBI Taxonomy" id="59922"/>
    <lineage>
        <taxon>Bacteria</taxon>
        <taxon>Bacillati</taxon>
        <taxon>Cyanobacteriota</taxon>
        <taxon>Cyanophyceae</taxon>
        <taxon>Synechococcales</taxon>
        <taxon>Prochlorococcaceae</taxon>
        <taxon>Prochlorococcus</taxon>
    </lineage>
</organism>
<protein>
    <recommendedName>
        <fullName evidence="3">GIY-YIG domain-containing protein</fullName>
    </recommendedName>
</protein>
<gene>
    <name evidence="1" type="ordered locus">P9303_05581</name>
</gene>
<dbReference type="KEGG" id="pmf:P9303_05581"/>
<evidence type="ECO:0000313" key="2">
    <source>
        <dbReference type="Proteomes" id="UP000002274"/>
    </source>
</evidence>
<proteinExistence type="predicted"/>
<evidence type="ECO:0008006" key="3">
    <source>
        <dbReference type="Google" id="ProtNLM"/>
    </source>
</evidence>
<dbReference type="AlphaFoldDB" id="A2C750"/>
<accession>A2C750</accession>
<name>A2C750_PROM3</name>
<dbReference type="Proteomes" id="UP000002274">
    <property type="component" value="Chromosome"/>
</dbReference>
<dbReference type="RefSeq" id="WP_011825232.1">
    <property type="nucleotide sequence ID" value="NC_008820.1"/>
</dbReference>
<dbReference type="STRING" id="59922.P9303_05581"/>